<organism evidence="1 2">
    <name type="scientific">Meganyctiphanes norvegica</name>
    <name type="common">Northern krill</name>
    <name type="synonym">Thysanopoda norvegica</name>
    <dbReference type="NCBI Taxonomy" id="48144"/>
    <lineage>
        <taxon>Eukaryota</taxon>
        <taxon>Metazoa</taxon>
        <taxon>Ecdysozoa</taxon>
        <taxon>Arthropoda</taxon>
        <taxon>Crustacea</taxon>
        <taxon>Multicrustacea</taxon>
        <taxon>Malacostraca</taxon>
        <taxon>Eumalacostraca</taxon>
        <taxon>Eucarida</taxon>
        <taxon>Euphausiacea</taxon>
        <taxon>Euphausiidae</taxon>
        <taxon>Meganyctiphanes</taxon>
    </lineage>
</organism>
<name>A0AAV2PTQ7_MEGNR</name>
<sequence length="464" mass="53646">MYRIPNTNINFFIEKFNEIIEPLKSSFEVIILGDFNINLFNDDINKNLFEICLQSNYLIPTILGATRIATKTLNNGQIVSSKTLIDNAIIKFNMKHSSGLIDSFISDHFPIYISLPEIIINKMNTEKVIQYRQVTDITKGNFQLAIKRTQFNLSQNEAADRVFSGFHNTFNELYSTHFPIKEKTLNHKDEIKPWIDDTLKNRMKIRDNLYKLAFKKKISHKIFKDFKNLLTDQTRKAKAKYFENEFNKNSHNIKKTWSIINDVIRPKKSKQDISLLDDNGSDVQDSKVSVQFVDYFTSIADNLTAQLPNSPIHASDYLRNRNPNTFVFLQANSKDVETVINDLKDNGIGINKISNSVLKYTCNEISPLIAQLINVCIQQGYFPNELKTGCITPIYKNGNKNTVSNYRPVCSLSPFSKIIEKVVYNKMTNFIDKYKILSKEQFGFRKIWEQTLPSPTTLILYYLA</sequence>
<proteinExistence type="predicted"/>
<protein>
    <recommendedName>
        <fullName evidence="3">Reverse transcriptase domain-containing protein</fullName>
    </recommendedName>
</protein>
<dbReference type="EMBL" id="CAXKWB010001343">
    <property type="protein sequence ID" value="CAL4064059.1"/>
    <property type="molecule type" value="Genomic_DNA"/>
</dbReference>
<dbReference type="PANTHER" id="PTHR47510:SF3">
    <property type="entry name" value="ENDO_EXONUCLEASE_PHOSPHATASE DOMAIN-CONTAINING PROTEIN"/>
    <property type="match status" value="1"/>
</dbReference>
<gene>
    <name evidence="1" type="ORF">MNOR_LOCUS3811</name>
</gene>
<dbReference type="Gene3D" id="3.60.10.10">
    <property type="entry name" value="Endonuclease/exonuclease/phosphatase"/>
    <property type="match status" value="1"/>
</dbReference>
<dbReference type="PANTHER" id="PTHR47510">
    <property type="entry name" value="REVERSE TRANSCRIPTASE DOMAIN-CONTAINING PROTEIN"/>
    <property type="match status" value="1"/>
</dbReference>
<dbReference type="InterPro" id="IPR036691">
    <property type="entry name" value="Endo/exonu/phosph_ase_sf"/>
</dbReference>
<evidence type="ECO:0000313" key="1">
    <source>
        <dbReference type="EMBL" id="CAL4064059.1"/>
    </source>
</evidence>
<keyword evidence="2" id="KW-1185">Reference proteome</keyword>
<evidence type="ECO:0008006" key="3">
    <source>
        <dbReference type="Google" id="ProtNLM"/>
    </source>
</evidence>
<comment type="caution">
    <text evidence="1">The sequence shown here is derived from an EMBL/GenBank/DDBJ whole genome shotgun (WGS) entry which is preliminary data.</text>
</comment>
<evidence type="ECO:0000313" key="2">
    <source>
        <dbReference type="Proteomes" id="UP001497623"/>
    </source>
</evidence>
<accession>A0AAV2PTQ7</accession>
<dbReference type="SUPFAM" id="SSF56219">
    <property type="entry name" value="DNase I-like"/>
    <property type="match status" value="1"/>
</dbReference>
<dbReference type="AlphaFoldDB" id="A0AAV2PTQ7"/>
<reference evidence="1 2" key="1">
    <citation type="submission" date="2024-05" db="EMBL/GenBank/DDBJ databases">
        <authorList>
            <person name="Wallberg A."/>
        </authorList>
    </citation>
    <scope>NUCLEOTIDE SEQUENCE [LARGE SCALE GENOMIC DNA]</scope>
</reference>
<dbReference type="Proteomes" id="UP001497623">
    <property type="component" value="Unassembled WGS sequence"/>
</dbReference>